<dbReference type="RefSeq" id="WP_248353040.1">
    <property type="nucleotide sequence ID" value="NZ_AP025591.1"/>
</dbReference>
<dbReference type="InterPro" id="IPR036280">
    <property type="entry name" value="Multihaem_cyt_sf"/>
</dbReference>
<reference evidence="4" key="1">
    <citation type="journal article" date="2022" name="Int. J. Syst. Evol. Microbiol.">
        <title>Anaeromyxobacter oryzae sp. nov., Anaeromyxobacter diazotrophicus sp. nov. and Anaeromyxobacter paludicola sp. nov., isolated from paddy soils.</title>
        <authorList>
            <person name="Itoh H."/>
            <person name="Xu Z."/>
            <person name="Mise K."/>
            <person name="Masuda Y."/>
            <person name="Ushijima N."/>
            <person name="Hayakawa C."/>
            <person name="Shiratori Y."/>
            <person name="Senoo K."/>
        </authorList>
    </citation>
    <scope>NUCLEOTIDE SEQUENCE [LARGE SCALE GENOMIC DNA]</scope>
    <source>
        <strain evidence="4">Red232</strain>
    </source>
</reference>
<accession>A0ABM7WYP2</accession>
<evidence type="ECO:0000313" key="3">
    <source>
        <dbReference type="EMBL" id="BDG04614.1"/>
    </source>
</evidence>
<dbReference type="PANTHER" id="PTHR35038:SF6">
    <property type="entry name" value="SURFACE LOCALIZED DECAHEME CYTOCHROME C LIPOPROTEIN"/>
    <property type="match status" value="1"/>
</dbReference>
<dbReference type="Proteomes" id="UP001162891">
    <property type="component" value="Chromosome"/>
</dbReference>
<organism evidence="3 4">
    <name type="scientific">Anaeromyxobacter oryzae</name>
    <dbReference type="NCBI Taxonomy" id="2918170"/>
    <lineage>
        <taxon>Bacteria</taxon>
        <taxon>Pseudomonadati</taxon>
        <taxon>Myxococcota</taxon>
        <taxon>Myxococcia</taxon>
        <taxon>Myxococcales</taxon>
        <taxon>Cystobacterineae</taxon>
        <taxon>Anaeromyxobacteraceae</taxon>
        <taxon>Anaeromyxobacter</taxon>
    </lineage>
</organism>
<sequence length="877" mass="91381">MRFGSTPRLAAGLCLAAALACKQEPPRIGGAAGTAPPPVGYGVTITGASLNGSGAEPRQVFVNFSLSKDGSPITGAAAQLQPSWTIAVLDVEPVTGVPAWKNLLFTGAQTIATLPVAGPGSDATCTDPLAPCPGVLTNVQQPGVDAGGQLMDHGDGTFTYVFGKTVAPIDPGTTVRLGVFLAGVPGTSLTSATFDFRPDGGPIQSRELVLAKNCNQCHGAVKGHGGVRVGPDLCVTCHTFQHADPDTMDPAAMAGAGATKATNPNPLEFGRLVHRIHRGRNLPTLFLASRSGPAVPLDPPPTAIAAPFATNRNVAATTVTPLPEFSVVGEQGKKRTFGHVTVRADNAQPARTVLLGVAFPRDYRSCEACHAGARQESAVRTEISRRSCQGCHPDVWFGTDAPDATHLAHPGGPQATDADCGKCHLASGATPYVPIDTAHAVPQTTSKLDIPVLEIVSVKSVMIDGSVVDGLRPGGQPRVRFKVTDRAGAVSPLNAPVPASDANHPIPRAITSLTITVAGPSTDYLLAYSGTPPAAFSPVSESLCRTGGPTACIPVALAADAGGVFEYTFTNDVPPTASGTWAVAMEARRSAAPQQYNAAKAATATTDAVPSSLTMPLVWPYTGETISEFADNPIAYFDLAGGTPEPRRMVIAQEGCDACHQRLVFHGGRHQVQYCVMCHTADRTDWNRRPKDPATGNVNLSTVFTWTPPFNSTSYGTNDNVEERTYHFKVYMHRVHTGGRSGPAELSALAPFLAYTGNGSTGAKFRDEVLYPGNLADCTRCHAPGTYRVEAVPATAQPTVSNETASILHAATLVHTDAEPRTPPVQAACLGCHGTEFARFHAAQYTSAGKEQCASCHGKSGAQAVGKVHGVWDPTAP</sequence>
<gene>
    <name evidence="3" type="ORF">AMOR_36100</name>
</gene>
<feature type="domain" description="Outer membrane cytochrome MtrC/MtrF-like" evidence="2">
    <location>
        <begin position="206"/>
        <end position="426"/>
    </location>
</feature>
<dbReference type="EMBL" id="AP025591">
    <property type="protein sequence ID" value="BDG04614.1"/>
    <property type="molecule type" value="Genomic_DNA"/>
</dbReference>
<protein>
    <recommendedName>
        <fullName evidence="2">Outer membrane cytochrome MtrC/MtrF-like domain-containing protein</fullName>
    </recommendedName>
</protein>
<feature type="domain" description="Outer membrane cytochrome MtrC/MtrF-like" evidence="2">
    <location>
        <begin position="648"/>
        <end position="870"/>
    </location>
</feature>
<dbReference type="SUPFAM" id="SSF48695">
    <property type="entry name" value="Multiheme cytochromes"/>
    <property type="match status" value="1"/>
</dbReference>
<keyword evidence="1" id="KW-0732">Signal</keyword>
<keyword evidence="4" id="KW-1185">Reference proteome</keyword>
<dbReference type="Gene3D" id="1.10.1130.10">
    <property type="entry name" value="Flavocytochrome C3, Chain A"/>
    <property type="match status" value="1"/>
</dbReference>
<proteinExistence type="predicted"/>
<dbReference type="Gene3D" id="3.90.10.10">
    <property type="entry name" value="Cytochrome C3"/>
    <property type="match status" value="1"/>
</dbReference>
<evidence type="ECO:0000313" key="4">
    <source>
        <dbReference type="Proteomes" id="UP001162891"/>
    </source>
</evidence>
<evidence type="ECO:0000256" key="1">
    <source>
        <dbReference type="ARBA" id="ARBA00022729"/>
    </source>
</evidence>
<name>A0ABM7WYP2_9BACT</name>
<dbReference type="InterPro" id="IPR054337">
    <property type="entry name" value="Mtrc-MtrF-like_dom_II/IV"/>
</dbReference>
<evidence type="ECO:0000259" key="2">
    <source>
        <dbReference type="Pfam" id="PF22113"/>
    </source>
</evidence>
<dbReference type="PANTHER" id="PTHR35038">
    <property type="entry name" value="DISSIMILATORY SULFITE REDUCTASE SIRA"/>
    <property type="match status" value="1"/>
</dbReference>
<dbReference type="PROSITE" id="PS51257">
    <property type="entry name" value="PROKAR_LIPOPROTEIN"/>
    <property type="match status" value="1"/>
</dbReference>
<dbReference type="Pfam" id="PF22113">
    <property type="entry name" value="Mtrc-MtrF_II-IV_dom"/>
    <property type="match status" value="2"/>
</dbReference>
<dbReference type="InterPro" id="IPR051829">
    <property type="entry name" value="Multiheme_Cytochr_ET"/>
</dbReference>